<evidence type="ECO:0000256" key="6">
    <source>
        <dbReference type="ARBA" id="ARBA00022833"/>
    </source>
</evidence>
<dbReference type="InterPro" id="IPR037519">
    <property type="entry name" value="LITAF_fam"/>
</dbReference>
<dbReference type="InterPro" id="IPR006629">
    <property type="entry name" value="LITAF"/>
</dbReference>
<proteinExistence type="inferred from homology"/>
<dbReference type="EMBL" id="AMQN01011836">
    <property type="status" value="NOT_ANNOTATED_CDS"/>
    <property type="molecule type" value="Genomic_DNA"/>
</dbReference>
<dbReference type="HOGENOM" id="CLU_095549_3_0_1"/>
<protein>
    <recommendedName>
        <fullName evidence="10">LITAF domain-containing protein</fullName>
    </recommendedName>
</protein>
<dbReference type="PANTHER" id="PTHR23292">
    <property type="entry name" value="LIPOPOLYSACCHARIDE-INDUCED TUMOR NECROSIS FACTOR-ALPHA FACTOR"/>
    <property type="match status" value="1"/>
</dbReference>
<comment type="similarity">
    <text evidence="4">Belongs to the CDIP1/LITAF family.</text>
</comment>
<dbReference type="Pfam" id="PF10601">
    <property type="entry name" value="zf-LITAF-like"/>
    <property type="match status" value="1"/>
</dbReference>
<dbReference type="GO" id="GO:0098560">
    <property type="term" value="C:cytoplasmic side of late endosome membrane"/>
    <property type="evidence" value="ECO:0007669"/>
    <property type="project" value="TreeGrafter"/>
</dbReference>
<evidence type="ECO:0000256" key="3">
    <source>
        <dbReference type="ARBA" id="ARBA00004630"/>
    </source>
</evidence>
<reference evidence="12" key="3">
    <citation type="submission" date="2015-06" db="UniProtKB">
        <authorList>
            <consortium name="EnsemblMetazoa"/>
        </authorList>
    </citation>
    <scope>IDENTIFICATION</scope>
</reference>
<evidence type="ECO:0000256" key="2">
    <source>
        <dbReference type="ARBA" id="ARBA00004481"/>
    </source>
</evidence>
<evidence type="ECO:0000256" key="4">
    <source>
        <dbReference type="ARBA" id="ARBA00005975"/>
    </source>
</evidence>
<keyword evidence="5" id="KW-0479">Metal-binding</keyword>
<sequence length="164" mass="17786">MPGGAPPSYEMNNFSALGPIDDDAQKGTEFPLEPNVFVDSSPSAAAHAQPVAPGYGPRDSGQVWHTGQNTTVVVHQPPSLRRPGPHQPITSDYPVETVCINCQQEVITYIYYQAGNCSYMGCLAIAGVGGIFGCCFIPFFFDSFKDLVHKCPQCHVILGKHRRC</sequence>
<evidence type="ECO:0000313" key="13">
    <source>
        <dbReference type="Proteomes" id="UP000014760"/>
    </source>
</evidence>
<evidence type="ECO:0000313" key="11">
    <source>
        <dbReference type="EMBL" id="ELT95467.1"/>
    </source>
</evidence>
<reference evidence="11 13" key="2">
    <citation type="journal article" date="2013" name="Nature">
        <title>Insights into bilaterian evolution from three spiralian genomes.</title>
        <authorList>
            <person name="Simakov O."/>
            <person name="Marletaz F."/>
            <person name="Cho S.J."/>
            <person name="Edsinger-Gonzales E."/>
            <person name="Havlak P."/>
            <person name="Hellsten U."/>
            <person name="Kuo D.H."/>
            <person name="Larsson T."/>
            <person name="Lv J."/>
            <person name="Arendt D."/>
            <person name="Savage R."/>
            <person name="Osoegawa K."/>
            <person name="de Jong P."/>
            <person name="Grimwood J."/>
            <person name="Chapman J.A."/>
            <person name="Shapiro H."/>
            <person name="Aerts A."/>
            <person name="Otillar R.P."/>
            <person name="Terry A.Y."/>
            <person name="Boore J.L."/>
            <person name="Grigoriev I.V."/>
            <person name="Lindberg D.R."/>
            <person name="Seaver E.C."/>
            <person name="Weisblat D.A."/>
            <person name="Putnam N.H."/>
            <person name="Rokhsar D.S."/>
        </authorList>
    </citation>
    <scope>NUCLEOTIDE SEQUENCE</scope>
    <source>
        <strain evidence="11 13">I ESC-2004</strain>
    </source>
</reference>
<evidence type="ECO:0000256" key="9">
    <source>
        <dbReference type="SAM" id="Phobius"/>
    </source>
</evidence>
<evidence type="ECO:0000256" key="5">
    <source>
        <dbReference type="ARBA" id="ARBA00022723"/>
    </source>
</evidence>
<keyword evidence="7 9" id="KW-0472">Membrane</keyword>
<evidence type="ECO:0000313" key="12">
    <source>
        <dbReference type="EnsemblMetazoa" id="CapteP224350"/>
    </source>
</evidence>
<evidence type="ECO:0000256" key="7">
    <source>
        <dbReference type="ARBA" id="ARBA00023136"/>
    </source>
</evidence>
<dbReference type="EMBL" id="KB309128">
    <property type="protein sequence ID" value="ELT95467.1"/>
    <property type="molecule type" value="Genomic_DNA"/>
</dbReference>
<dbReference type="EnsemblMetazoa" id="CapteT224350">
    <property type="protein sequence ID" value="CapteP224350"/>
    <property type="gene ID" value="CapteG224350"/>
</dbReference>
<dbReference type="GO" id="GO:0005634">
    <property type="term" value="C:nucleus"/>
    <property type="evidence" value="ECO:0007669"/>
    <property type="project" value="TreeGrafter"/>
</dbReference>
<dbReference type="GO" id="GO:0098574">
    <property type="term" value="C:cytoplasmic side of lysosomal membrane"/>
    <property type="evidence" value="ECO:0007669"/>
    <property type="project" value="TreeGrafter"/>
</dbReference>
<dbReference type="Proteomes" id="UP000014760">
    <property type="component" value="Unassembled WGS sequence"/>
</dbReference>
<gene>
    <name evidence="11" type="ORF">CAPTEDRAFT_224350</name>
</gene>
<keyword evidence="6" id="KW-0862">Zinc</keyword>
<keyword evidence="9" id="KW-1133">Transmembrane helix</keyword>
<dbReference type="AlphaFoldDB" id="R7TPH9"/>
<evidence type="ECO:0000259" key="10">
    <source>
        <dbReference type="PROSITE" id="PS51837"/>
    </source>
</evidence>
<reference evidence="13" key="1">
    <citation type="submission" date="2012-12" db="EMBL/GenBank/DDBJ databases">
        <authorList>
            <person name="Hellsten U."/>
            <person name="Grimwood J."/>
            <person name="Chapman J.A."/>
            <person name="Shapiro H."/>
            <person name="Aerts A."/>
            <person name="Otillar R.P."/>
            <person name="Terry A.Y."/>
            <person name="Boore J.L."/>
            <person name="Simakov O."/>
            <person name="Marletaz F."/>
            <person name="Cho S.-J."/>
            <person name="Edsinger-Gonzales E."/>
            <person name="Havlak P."/>
            <person name="Kuo D.-H."/>
            <person name="Larsson T."/>
            <person name="Lv J."/>
            <person name="Arendt D."/>
            <person name="Savage R."/>
            <person name="Osoegawa K."/>
            <person name="de Jong P."/>
            <person name="Lindberg D.R."/>
            <person name="Seaver E.C."/>
            <person name="Weisblat D.A."/>
            <person name="Putnam N.H."/>
            <person name="Grigoriev I.V."/>
            <person name="Rokhsar D.S."/>
        </authorList>
    </citation>
    <scope>NUCLEOTIDE SEQUENCE</scope>
    <source>
        <strain evidence="13">I ESC-2004</strain>
    </source>
</reference>
<dbReference type="PANTHER" id="PTHR23292:SF28">
    <property type="entry name" value="LIPOPOLYSACCHARIDE-INDUCED TUMOR NECROSIS FACTOR-ALPHA FACTOR-LIKE"/>
    <property type="match status" value="1"/>
</dbReference>
<feature type="region of interest" description="Disordered" evidence="8">
    <location>
        <begin position="1"/>
        <end position="29"/>
    </location>
</feature>
<name>R7TPH9_CAPTE</name>
<dbReference type="OMA" id="PMVMYEP"/>
<dbReference type="GO" id="GO:0008270">
    <property type="term" value="F:zinc ion binding"/>
    <property type="evidence" value="ECO:0007669"/>
    <property type="project" value="TreeGrafter"/>
</dbReference>
<comment type="subcellular location">
    <subcellularLocation>
        <location evidence="2">Endosome membrane</location>
        <topology evidence="2">Peripheral membrane protein</topology>
    </subcellularLocation>
    <subcellularLocation>
        <location evidence="1">Late endosome membrane</location>
    </subcellularLocation>
    <subcellularLocation>
        <location evidence="3">Lysosome membrane</location>
        <topology evidence="3">Peripheral membrane protein</topology>
        <orientation evidence="3">Cytoplasmic side</orientation>
    </subcellularLocation>
</comment>
<dbReference type="PROSITE" id="PS51837">
    <property type="entry name" value="LITAF"/>
    <property type="match status" value="1"/>
</dbReference>
<accession>R7TPH9</accession>
<keyword evidence="13" id="KW-1185">Reference proteome</keyword>
<feature type="transmembrane region" description="Helical" evidence="9">
    <location>
        <begin position="118"/>
        <end position="141"/>
    </location>
</feature>
<evidence type="ECO:0000256" key="1">
    <source>
        <dbReference type="ARBA" id="ARBA00004414"/>
    </source>
</evidence>
<evidence type="ECO:0000256" key="8">
    <source>
        <dbReference type="SAM" id="MobiDB-lite"/>
    </source>
</evidence>
<organism evidence="11">
    <name type="scientific">Capitella teleta</name>
    <name type="common">Polychaete worm</name>
    <dbReference type="NCBI Taxonomy" id="283909"/>
    <lineage>
        <taxon>Eukaryota</taxon>
        <taxon>Metazoa</taxon>
        <taxon>Spiralia</taxon>
        <taxon>Lophotrochozoa</taxon>
        <taxon>Annelida</taxon>
        <taxon>Polychaeta</taxon>
        <taxon>Sedentaria</taxon>
        <taxon>Scolecida</taxon>
        <taxon>Capitellidae</taxon>
        <taxon>Capitella</taxon>
    </lineage>
</organism>
<dbReference type="OrthoDB" id="4713066at2759"/>
<dbReference type="STRING" id="283909.R7TPH9"/>
<dbReference type="SMART" id="SM00714">
    <property type="entry name" value="LITAF"/>
    <property type="match status" value="1"/>
</dbReference>
<feature type="domain" description="LITAF" evidence="10">
    <location>
        <begin position="76"/>
        <end position="163"/>
    </location>
</feature>
<keyword evidence="9" id="KW-0812">Transmembrane</keyword>